<sequence length="338" mass="38568">MGSLLSAWSPSLGGAGADTQIQCGNRTFNVHRAVVCARSPVMAAEYECGSQDSGKQIVHHAFFDADTIERMLQFMYEQSYTAPDMPAEALLVHVRVQAAGDLYELPELKNLAHSRFQDVAGMILVNQLDTQVFLIVAQETYRYAHAGYDGLKEEVWAMSMNHARQLSEDDDFVVEMLASDTLRELAWAFVRGLPAVANAETDRVREEHATDVSALQAEIERLKSRVNDLEQHNTDCHGRIRDLMMEVSGLKSLKARDTGNLENKARELEEARINVGRLQKVLRAMEPDASQLVQYERIVRCRGCLAQPFFYRFYRRGRTWGVRCVRCRARHWEFHCRR</sequence>
<accession>A0A8H6VJH3</accession>
<dbReference type="Gene3D" id="1.20.5.340">
    <property type="match status" value="1"/>
</dbReference>
<gene>
    <name evidence="3" type="ORF">HII31_08605</name>
</gene>
<dbReference type="PANTHER" id="PTHR47843:SF5">
    <property type="entry name" value="BTB_POZ DOMAIN PROTEIN"/>
    <property type="match status" value="1"/>
</dbReference>
<dbReference type="Proteomes" id="UP000660729">
    <property type="component" value="Unassembled WGS sequence"/>
</dbReference>
<feature type="domain" description="BTB" evidence="2">
    <location>
        <begin position="17"/>
        <end position="84"/>
    </location>
</feature>
<feature type="coiled-coil region" evidence="1">
    <location>
        <begin position="205"/>
        <end position="232"/>
    </location>
</feature>
<dbReference type="CDD" id="cd18186">
    <property type="entry name" value="BTB_POZ_ZBTB_KLHL-like"/>
    <property type="match status" value="1"/>
</dbReference>
<evidence type="ECO:0000313" key="3">
    <source>
        <dbReference type="EMBL" id="KAF7190274.1"/>
    </source>
</evidence>
<dbReference type="SUPFAM" id="SSF54695">
    <property type="entry name" value="POZ domain"/>
    <property type="match status" value="1"/>
</dbReference>
<organism evidence="3 4">
    <name type="scientific">Pseudocercospora fuligena</name>
    <dbReference type="NCBI Taxonomy" id="685502"/>
    <lineage>
        <taxon>Eukaryota</taxon>
        <taxon>Fungi</taxon>
        <taxon>Dikarya</taxon>
        <taxon>Ascomycota</taxon>
        <taxon>Pezizomycotina</taxon>
        <taxon>Dothideomycetes</taxon>
        <taxon>Dothideomycetidae</taxon>
        <taxon>Mycosphaerellales</taxon>
        <taxon>Mycosphaerellaceae</taxon>
        <taxon>Pseudocercospora</taxon>
    </lineage>
</organism>
<evidence type="ECO:0000259" key="2">
    <source>
        <dbReference type="PROSITE" id="PS50097"/>
    </source>
</evidence>
<protein>
    <submittedName>
        <fullName evidence="3">Actin-binding protein IPP</fullName>
    </submittedName>
</protein>
<keyword evidence="4" id="KW-1185">Reference proteome</keyword>
<dbReference type="Gene3D" id="3.30.710.10">
    <property type="entry name" value="Potassium Channel Kv1.1, Chain A"/>
    <property type="match status" value="1"/>
</dbReference>
<name>A0A8H6VJH3_9PEZI</name>
<dbReference type="PROSITE" id="PS50097">
    <property type="entry name" value="BTB"/>
    <property type="match status" value="1"/>
</dbReference>
<dbReference type="AlphaFoldDB" id="A0A8H6VJH3"/>
<comment type="caution">
    <text evidence="3">The sequence shown here is derived from an EMBL/GenBank/DDBJ whole genome shotgun (WGS) entry which is preliminary data.</text>
</comment>
<proteinExistence type="predicted"/>
<dbReference type="Pfam" id="PF00651">
    <property type="entry name" value="BTB"/>
    <property type="match status" value="1"/>
</dbReference>
<dbReference type="EMBL" id="JABCIY010000175">
    <property type="protein sequence ID" value="KAF7190274.1"/>
    <property type="molecule type" value="Genomic_DNA"/>
</dbReference>
<dbReference type="OrthoDB" id="6359816at2759"/>
<evidence type="ECO:0000256" key="1">
    <source>
        <dbReference type="SAM" id="Coils"/>
    </source>
</evidence>
<dbReference type="PANTHER" id="PTHR47843">
    <property type="entry name" value="BTB DOMAIN-CONTAINING PROTEIN-RELATED"/>
    <property type="match status" value="1"/>
</dbReference>
<dbReference type="InterPro" id="IPR011333">
    <property type="entry name" value="SKP1/BTB/POZ_sf"/>
</dbReference>
<keyword evidence="1" id="KW-0175">Coiled coil</keyword>
<reference evidence="3" key="1">
    <citation type="submission" date="2020-04" db="EMBL/GenBank/DDBJ databases">
        <title>Draft genome resource of the tomato pathogen Pseudocercospora fuligena.</title>
        <authorList>
            <person name="Zaccaron A."/>
        </authorList>
    </citation>
    <scope>NUCLEOTIDE SEQUENCE</scope>
    <source>
        <strain evidence="3">PF001</strain>
    </source>
</reference>
<evidence type="ECO:0000313" key="4">
    <source>
        <dbReference type="Proteomes" id="UP000660729"/>
    </source>
</evidence>
<dbReference type="InterPro" id="IPR000210">
    <property type="entry name" value="BTB/POZ_dom"/>
</dbReference>